<dbReference type="Gene3D" id="3.30.750.44">
    <property type="match status" value="1"/>
</dbReference>
<evidence type="ECO:0000259" key="7">
    <source>
        <dbReference type="PROSITE" id="PS50106"/>
    </source>
</evidence>
<dbReference type="SMART" id="SM00245">
    <property type="entry name" value="TSPc"/>
    <property type="match status" value="1"/>
</dbReference>
<organism evidence="8 9">
    <name type="scientific">Draconibacterium sediminis</name>
    <dbReference type="NCBI Taxonomy" id="1544798"/>
    <lineage>
        <taxon>Bacteria</taxon>
        <taxon>Pseudomonadati</taxon>
        <taxon>Bacteroidota</taxon>
        <taxon>Bacteroidia</taxon>
        <taxon>Marinilabiliales</taxon>
        <taxon>Prolixibacteraceae</taxon>
        <taxon>Draconibacterium</taxon>
    </lineage>
</organism>
<evidence type="ECO:0000256" key="2">
    <source>
        <dbReference type="ARBA" id="ARBA00022670"/>
    </source>
</evidence>
<dbReference type="CDD" id="cd07560">
    <property type="entry name" value="Peptidase_S41_CPP"/>
    <property type="match status" value="1"/>
</dbReference>
<dbReference type="STRING" id="1544798.LH29_11595"/>
<keyword evidence="3 5" id="KW-0378">Hydrolase</keyword>
<comment type="caution">
    <text evidence="8">The sequence shown here is derived from an EMBL/GenBank/DDBJ whole genome shotgun (WGS) entry which is preliminary data.</text>
</comment>
<keyword evidence="6" id="KW-0732">Signal</keyword>
<dbReference type="NCBIfam" id="TIGR00225">
    <property type="entry name" value="prc"/>
    <property type="match status" value="1"/>
</dbReference>
<evidence type="ECO:0000256" key="3">
    <source>
        <dbReference type="ARBA" id="ARBA00022801"/>
    </source>
</evidence>
<dbReference type="Gene3D" id="2.30.42.10">
    <property type="match status" value="1"/>
</dbReference>
<keyword evidence="9" id="KW-1185">Reference proteome</keyword>
<dbReference type="PANTHER" id="PTHR32060:SF30">
    <property type="entry name" value="CARBOXY-TERMINAL PROCESSING PROTEASE CTPA"/>
    <property type="match status" value="1"/>
</dbReference>
<dbReference type="CDD" id="cd06782">
    <property type="entry name" value="cpPDZ_CPP-like"/>
    <property type="match status" value="1"/>
</dbReference>
<dbReference type="GO" id="GO:0007165">
    <property type="term" value="P:signal transduction"/>
    <property type="evidence" value="ECO:0007669"/>
    <property type="project" value="TreeGrafter"/>
</dbReference>
<name>A0A0D8JB42_9BACT</name>
<dbReference type="Proteomes" id="UP000032544">
    <property type="component" value="Unassembled WGS sequence"/>
</dbReference>
<accession>A0A0D8JB42</accession>
<feature type="chain" id="PRO_5002331160" evidence="6">
    <location>
        <begin position="23"/>
        <end position="536"/>
    </location>
</feature>
<reference evidence="8 9" key="1">
    <citation type="submission" date="2014-09" db="EMBL/GenBank/DDBJ databases">
        <title>Draft Genome Sequence of Draconibacterium sp. JN14CK-3.</title>
        <authorList>
            <person name="Dong C."/>
            <person name="Lai Q."/>
            <person name="Shao Z."/>
        </authorList>
    </citation>
    <scope>NUCLEOTIDE SEQUENCE [LARGE SCALE GENOMIC DNA]</scope>
    <source>
        <strain evidence="8 9">JN14CK-3</strain>
    </source>
</reference>
<evidence type="ECO:0000256" key="1">
    <source>
        <dbReference type="ARBA" id="ARBA00009179"/>
    </source>
</evidence>
<dbReference type="InterPro" id="IPR041489">
    <property type="entry name" value="PDZ_6"/>
</dbReference>
<proteinExistence type="inferred from homology"/>
<dbReference type="SMART" id="SM00228">
    <property type="entry name" value="PDZ"/>
    <property type="match status" value="1"/>
</dbReference>
<evidence type="ECO:0000313" key="9">
    <source>
        <dbReference type="Proteomes" id="UP000032544"/>
    </source>
</evidence>
<feature type="domain" description="PDZ" evidence="7">
    <location>
        <begin position="85"/>
        <end position="147"/>
    </location>
</feature>
<dbReference type="AlphaFoldDB" id="A0A0D8JB42"/>
<dbReference type="GO" id="GO:0030288">
    <property type="term" value="C:outer membrane-bounded periplasmic space"/>
    <property type="evidence" value="ECO:0007669"/>
    <property type="project" value="TreeGrafter"/>
</dbReference>
<evidence type="ECO:0000256" key="4">
    <source>
        <dbReference type="ARBA" id="ARBA00022825"/>
    </source>
</evidence>
<keyword evidence="4 5" id="KW-0720">Serine protease</keyword>
<dbReference type="EMBL" id="JRHC01000002">
    <property type="protein sequence ID" value="KJF43726.1"/>
    <property type="molecule type" value="Genomic_DNA"/>
</dbReference>
<dbReference type="InterPro" id="IPR005151">
    <property type="entry name" value="Tail-specific_protease"/>
</dbReference>
<dbReference type="InterPro" id="IPR004447">
    <property type="entry name" value="Peptidase_S41A"/>
</dbReference>
<dbReference type="FunFam" id="2.30.42.10:FF:000063">
    <property type="entry name" value="Peptidase, S41 family"/>
    <property type="match status" value="1"/>
</dbReference>
<protein>
    <submittedName>
        <fullName evidence="8">Peptidase S41</fullName>
    </submittedName>
</protein>
<dbReference type="GO" id="GO:0004175">
    <property type="term" value="F:endopeptidase activity"/>
    <property type="evidence" value="ECO:0007669"/>
    <property type="project" value="TreeGrafter"/>
</dbReference>
<dbReference type="InterPro" id="IPR029045">
    <property type="entry name" value="ClpP/crotonase-like_dom_sf"/>
</dbReference>
<dbReference type="PATRIC" id="fig|1544798.3.peg.2474"/>
<dbReference type="SUPFAM" id="SSF50156">
    <property type="entry name" value="PDZ domain-like"/>
    <property type="match status" value="1"/>
</dbReference>
<evidence type="ECO:0000256" key="5">
    <source>
        <dbReference type="RuleBase" id="RU004404"/>
    </source>
</evidence>
<dbReference type="PROSITE" id="PS50106">
    <property type="entry name" value="PDZ"/>
    <property type="match status" value="1"/>
</dbReference>
<feature type="signal peptide" evidence="6">
    <location>
        <begin position="1"/>
        <end position="22"/>
    </location>
</feature>
<gene>
    <name evidence="8" type="ORF">LH29_11595</name>
</gene>
<dbReference type="Pfam" id="PF03572">
    <property type="entry name" value="Peptidase_S41"/>
    <property type="match status" value="1"/>
</dbReference>
<keyword evidence="2 5" id="KW-0645">Protease</keyword>
<dbReference type="GO" id="GO:0008236">
    <property type="term" value="F:serine-type peptidase activity"/>
    <property type="evidence" value="ECO:0007669"/>
    <property type="project" value="UniProtKB-KW"/>
</dbReference>
<dbReference type="InterPro" id="IPR001478">
    <property type="entry name" value="PDZ"/>
</dbReference>
<dbReference type="PANTHER" id="PTHR32060">
    <property type="entry name" value="TAIL-SPECIFIC PROTEASE"/>
    <property type="match status" value="1"/>
</dbReference>
<dbReference type="InterPro" id="IPR036034">
    <property type="entry name" value="PDZ_sf"/>
</dbReference>
<dbReference type="Pfam" id="PF17820">
    <property type="entry name" value="PDZ_6"/>
    <property type="match status" value="1"/>
</dbReference>
<evidence type="ECO:0000256" key="6">
    <source>
        <dbReference type="SAM" id="SignalP"/>
    </source>
</evidence>
<comment type="similarity">
    <text evidence="1 5">Belongs to the peptidase S41A family.</text>
</comment>
<dbReference type="SUPFAM" id="SSF52096">
    <property type="entry name" value="ClpP/crotonase"/>
    <property type="match status" value="1"/>
</dbReference>
<dbReference type="GO" id="GO:0006508">
    <property type="term" value="P:proteolysis"/>
    <property type="evidence" value="ECO:0007669"/>
    <property type="project" value="UniProtKB-KW"/>
</dbReference>
<sequence>MKTIGLGIFLAFFLIGPVSVQAQNEVQENQVKFARLLRLVDGYYVDSSDVSDLTEKAIVHLLEELDPHSTYISKEEVDKMNEPLKGNFEGIGISFNIYKDTLMVTTVIAEGPSEKVGLRGGDRIIEVDGKNIAGIGLKNSDVFDLLRGEKGTKVDLTIARKGETNPLEFTIERDKIPIYSLDASYMLDESTGYIKLNKFSATTTDEFLEAMSDLKKEGIQNLVLDLRNNGGGYLKSAIELADQFLTDDQMIVYTDGTNDPKRDYKATAKGSFEDGKVVVLVNEGSASASEIVSGAIQDWDRGIIIGRRSFGKGLVQKPFFLNDGSMIRLTTAHYYTPSGRCIQKPYEEGISEYRKDYANRISNGEMFNADSIHFDDELKHKTLVNGRNVYGGGGVMPDIFVPMDTSSHYAYINNLRRKRVTYNFVLDYVDLNREDIAKQYPDFDKFNDKFEITEENIEQVVAGGIEEGIEKDEESLSYLKDELKRELKALIARDVYSRNDMYKILNEDDDAILKALEVFDNQDKYATLLVTVDTVD</sequence>
<dbReference type="Gene3D" id="3.90.226.10">
    <property type="entry name" value="2-enoyl-CoA Hydratase, Chain A, domain 1"/>
    <property type="match status" value="1"/>
</dbReference>
<evidence type="ECO:0000313" key="8">
    <source>
        <dbReference type="EMBL" id="KJF43726.1"/>
    </source>
</evidence>